<evidence type="ECO:0000256" key="1">
    <source>
        <dbReference type="SAM" id="MobiDB-lite"/>
    </source>
</evidence>
<feature type="region of interest" description="Disordered" evidence="1">
    <location>
        <begin position="21"/>
        <end position="41"/>
    </location>
</feature>
<protein>
    <submittedName>
        <fullName evidence="2">Uncharacterized protein</fullName>
    </submittedName>
</protein>
<dbReference type="EMBL" id="JAURUR010000011">
    <property type="protein sequence ID" value="MDP9765428.1"/>
    <property type="molecule type" value="Genomic_DNA"/>
</dbReference>
<proteinExistence type="predicted"/>
<accession>A0ABT9MFR7</accession>
<gene>
    <name evidence="2" type="ORF">QO006_002879</name>
</gene>
<comment type="caution">
    <text evidence="2">The sequence shown here is derived from an EMBL/GenBank/DDBJ whole genome shotgun (WGS) entry which is preliminary data.</text>
</comment>
<reference evidence="2 3" key="1">
    <citation type="submission" date="2023-07" db="EMBL/GenBank/DDBJ databases">
        <title>Genomic Encyclopedia of Type Strains, Phase IV (KMG-IV): sequencing the most valuable type-strain genomes for metagenomic binning, comparative biology and taxonomic classification.</title>
        <authorList>
            <person name="Goeker M."/>
        </authorList>
    </citation>
    <scope>NUCLEOTIDE SEQUENCE [LARGE SCALE GENOMIC DNA]</scope>
    <source>
        <strain evidence="2 3">NIO-1023</strain>
    </source>
</reference>
<feature type="compositionally biased region" description="Polar residues" evidence="1">
    <location>
        <begin position="31"/>
        <end position="40"/>
    </location>
</feature>
<dbReference type="Proteomes" id="UP001232163">
    <property type="component" value="Unassembled WGS sequence"/>
</dbReference>
<organism evidence="2 3">
    <name type="scientific">Deinococcus enclensis</name>
    <dbReference type="NCBI Taxonomy" id="1049582"/>
    <lineage>
        <taxon>Bacteria</taxon>
        <taxon>Thermotogati</taxon>
        <taxon>Deinococcota</taxon>
        <taxon>Deinococci</taxon>
        <taxon>Deinococcales</taxon>
        <taxon>Deinococcaceae</taxon>
        <taxon>Deinococcus</taxon>
    </lineage>
</organism>
<keyword evidence="3" id="KW-1185">Reference proteome</keyword>
<evidence type="ECO:0000313" key="2">
    <source>
        <dbReference type="EMBL" id="MDP9765428.1"/>
    </source>
</evidence>
<dbReference type="RefSeq" id="WP_307467444.1">
    <property type="nucleotide sequence ID" value="NZ_JAURUR010000011.1"/>
</dbReference>
<name>A0ABT9MFR7_9DEIO</name>
<sequence>MPAFDAPHDGTSMRARAWVDELPPAGRTGTGPVTHTTDATTGLAWDPRTVAVSLDFVSSVPRSGLWAAGSSPVPPGPSR</sequence>
<evidence type="ECO:0000313" key="3">
    <source>
        <dbReference type="Proteomes" id="UP001232163"/>
    </source>
</evidence>